<dbReference type="SMART" id="SM00630">
    <property type="entry name" value="Sema"/>
    <property type="match status" value="1"/>
</dbReference>
<dbReference type="Gene3D" id="2.130.10.10">
    <property type="entry name" value="YVTN repeat-like/Quinoprotein amine dehydrogenase"/>
    <property type="match status" value="1"/>
</dbReference>
<feature type="domain" description="Sema" evidence="3">
    <location>
        <begin position="13"/>
        <end position="302"/>
    </location>
</feature>
<protein>
    <submittedName>
        <fullName evidence="6">Sema domain-containing protein</fullName>
    </submittedName>
</protein>
<keyword evidence="5" id="KW-1185">Reference proteome</keyword>
<dbReference type="GO" id="GO:0005886">
    <property type="term" value="C:plasma membrane"/>
    <property type="evidence" value="ECO:0007669"/>
    <property type="project" value="TreeGrafter"/>
</dbReference>
<dbReference type="GO" id="GO:0008360">
    <property type="term" value="P:regulation of cell shape"/>
    <property type="evidence" value="ECO:0007669"/>
    <property type="project" value="TreeGrafter"/>
</dbReference>
<dbReference type="EMBL" id="UZAH01025353">
    <property type="protein sequence ID" value="VDO62151.1"/>
    <property type="molecule type" value="Genomic_DNA"/>
</dbReference>
<evidence type="ECO:0000313" key="4">
    <source>
        <dbReference type="EMBL" id="VDO62151.1"/>
    </source>
</evidence>
<evidence type="ECO:0000313" key="5">
    <source>
        <dbReference type="Proteomes" id="UP000050761"/>
    </source>
</evidence>
<sequence length="302" mass="32626">MRRLLARLLIGFLVALDVDDVLISAQHFYYSKTAINNVVIEDGKVYIGAVNELAVLSDDELLPLHSLSTGPVRDSPLCSSDGSSCLKDAVLRDTDNHNKVLQLLPDALLQCGSVRQGICSYHSRRNISLTSPGDVPVAAISPSSSCVSLALSPSHLAVAVSHSGDSPYRDPFPAVALRELPGLSVVNAGSLEGEAAVFLRAELRSSFAVRYVSIFHYQHYVFIAAVQAQDIRQSRAAPRVTKLLRFCDNDTSSFARKSRATPNRICRCTTTSTPLATNRDETVEALLSKGLLQGISEAQCSE</sequence>
<evidence type="ECO:0000313" key="6">
    <source>
        <dbReference type="WBParaSite" id="HPBE_0000470801-mRNA-1"/>
    </source>
</evidence>
<feature type="signal peptide" evidence="2">
    <location>
        <begin position="1"/>
        <end position="25"/>
    </location>
</feature>
<dbReference type="InterPro" id="IPR001627">
    <property type="entry name" value="Semap_dom"/>
</dbReference>
<dbReference type="PANTHER" id="PTHR22625:SF44">
    <property type="entry name" value="PLEXIN-B"/>
    <property type="match status" value="1"/>
</dbReference>
<dbReference type="InterPro" id="IPR015943">
    <property type="entry name" value="WD40/YVTN_repeat-like_dom_sf"/>
</dbReference>
<evidence type="ECO:0000256" key="2">
    <source>
        <dbReference type="SAM" id="SignalP"/>
    </source>
</evidence>
<dbReference type="SUPFAM" id="SSF101912">
    <property type="entry name" value="Sema domain"/>
    <property type="match status" value="1"/>
</dbReference>
<dbReference type="InterPro" id="IPR036352">
    <property type="entry name" value="Semap_dom_sf"/>
</dbReference>
<proteinExistence type="predicted"/>
<gene>
    <name evidence="4" type="ORF">HPBE_LOCUS4709</name>
</gene>
<dbReference type="GO" id="GO:0008045">
    <property type="term" value="P:motor neuron axon guidance"/>
    <property type="evidence" value="ECO:0007669"/>
    <property type="project" value="TreeGrafter"/>
</dbReference>
<evidence type="ECO:0000259" key="3">
    <source>
        <dbReference type="PROSITE" id="PS51004"/>
    </source>
</evidence>
<dbReference type="InterPro" id="IPR031148">
    <property type="entry name" value="Plexin"/>
</dbReference>
<reference evidence="4 5" key="1">
    <citation type="submission" date="2018-11" db="EMBL/GenBank/DDBJ databases">
        <authorList>
            <consortium name="Pathogen Informatics"/>
        </authorList>
    </citation>
    <scope>NUCLEOTIDE SEQUENCE [LARGE SCALE GENOMIC DNA]</scope>
</reference>
<organism evidence="5 6">
    <name type="scientific">Heligmosomoides polygyrus</name>
    <name type="common">Parasitic roundworm</name>
    <dbReference type="NCBI Taxonomy" id="6339"/>
    <lineage>
        <taxon>Eukaryota</taxon>
        <taxon>Metazoa</taxon>
        <taxon>Ecdysozoa</taxon>
        <taxon>Nematoda</taxon>
        <taxon>Chromadorea</taxon>
        <taxon>Rhabditida</taxon>
        <taxon>Rhabditina</taxon>
        <taxon>Rhabditomorpha</taxon>
        <taxon>Strongyloidea</taxon>
        <taxon>Heligmosomidae</taxon>
        <taxon>Heligmosomoides</taxon>
    </lineage>
</organism>
<accession>A0A3P7WM99</accession>
<evidence type="ECO:0000256" key="1">
    <source>
        <dbReference type="PROSITE-ProRule" id="PRU00352"/>
    </source>
</evidence>
<dbReference type="PANTHER" id="PTHR22625">
    <property type="entry name" value="PLEXIN"/>
    <property type="match status" value="1"/>
</dbReference>
<reference evidence="6" key="2">
    <citation type="submission" date="2019-09" db="UniProtKB">
        <authorList>
            <consortium name="WormBaseParasite"/>
        </authorList>
    </citation>
    <scope>IDENTIFICATION</scope>
</reference>
<dbReference type="GO" id="GO:0002116">
    <property type="term" value="C:semaphorin receptor complex"/>
    <property type="evidence" value="ECO:0007669"/>
    <property type="project" value="TreeGrafter"/>
</dbReference>
<name>A0A183FEB9_HELPZ</name>
<dbReference type="GO" id="GO:0050772">
    <property type="term" value="P:positive regulation of axonogenesis"/>
    <property type="evidence" value="ECO:0007669"/>
    <property type="project" value="TreeGrafter"/>
</dbReference>
<comment type="caution">
    <text evidence="1">Lacks conserved residue(s) required for the propagation of feature annotation.</text>
</comment>
<dbReference type="AlphaFoldDB" id="A0A183FEB9"/>
<dbReference type="GO" id="GO:0017154">
    <property type="term" value="F:semaphorin receptor activity"/>
    <property type="evidence" value="ECO:0007669"/>
    <property type="project" value="InterPro"/>
</dbReference>
<dbReference type="Proteomes" id="UP000050761">
    <property type="component" value="Unassembled WGS sequence"/>
</dbReference>
<dbReference type="PROSITE" id="PS51004">
    <property type="entry name" value="SEMA"/>
    <property type="match status" value="1"/>
</dbReference>
<dbReference type="WBParaSite" id="HPBE_0000470801-mRNA-1">
    <property type="protein sequence ID" value="HPBE_0000470801-mRNA-1"/>
    <property type="gene ID" value="HPBE_0000470801"/>
</dbReference>
<dbReference type="GO" id="GO:0030334">
    <property type="term" value="P:regulation of cell migration"/>
    <property type="evidence" value="ECO:0007669"/>
    <property type="project" value="TreeGrafter"/>
</dbReference>
<dbReference type="GO" id="GO:0097374">
    <property type="term" value="P:sensory neuron axon guidance"/>
    <property type="evidence" value="ECO:0007669"/>
    <property type="project" value="TreeGrafter"/>
</dbReference>
<feature type="chain" id="PRO_5044551365" evidence="2">
    <location>
        <begin position="26"/>
        <end position="302"/>
    </location>
</feature>
<keyword evidence="2" id="KW-0732">Signal</keyword>
<dbReference type="GO" id="GO:0007162">
    <property type="term" value="P:negative regulation of cell adhesion"/>
    <property type="evidence" value="ECO:0007669"/>
    <property type="project" value="TreeGrafter"/>
</dbReference>
<accession>A0A183FEB9</accession>
<dbReference type="OrthoDB" id="125363at2759"/>